<comment type="caution">
    <text evidence="1">The sequence shown here is derived from an EMBL/GenBank/DDBJ whole genome shotgun (WGS) entry which is preliminary data.</text>
</comment>
<keyword evidence="2" id="KW-1185">Reference proteome</keyword>
<evidence type="ECO:0000313" key="1">
    <source>
        <dbReference type="EMBL" id="GFH27541.1"/>
    </source>
</evidence>
<name>A0A699ZYG0_HAELA</name>
<dbReference type="AlphaFoldDB" id="A0A699ZYG0"/>
<dbReference type="EMBL" id="BLLF01003517">
    <property type="protein sequence ID" value="GFH27541.1"/>
    <property type="molecule type" value="Genomic_DNA"/>
</dbReference>
<proteinExistence type="predicted"/>
<protein>
    <submittedName>
        <fullName evidence="1">Uncharacterized protein</fullName>
    </submittedName>
</protein>
<dbReference type="Proteomes" id="UP000485058">
    <property type="component" value="Unassembled WGS sequence"/>
</dbReference>
<organism evidence="1 2">
    <name type="scientific">Haematococcus lacustris</name>
    <name type="common">Green alga</name>
    <name type="synonym">Haematococcus pluvialis</name>
    <dbReference type="NCBI Taxonomy" id="44745"/>
    <lineage>
        <taxon>Eukaryota</taxon>
        <taxon>Viridiplantae</taxon>
        <taxon>Chlorophyta</taxon>
        <taxon>core chlorophytes</taxon>
        <taxon>Chlorophyceae</taxon>
        <taxon>CS clade</taxon>
        <taxon>Chlamydomonadales</taxon>
        <taxon>Haematococcaceae</taxon>
        <taxon>Haematococcus</taxon>
    </lineage>
</organism>
<sequence>MGGAVMGRRTECRVIILPGSRLAPTTPVRQVVHGAGSETAQGATDSALQRTPQNMGAGSEEAFDLRQAWFQQLKEAVLPELDEGGNIW</sequence>
<reference evidence="1 2" key="1">
    <citation type="submission" date="2020-02" db="EMBL/GenBank/DDBJ databases">
        <title>Draft genome sequence of Haematococcus lacustris strain NIES-144.</title>
        <authorList>
            <person name="Morimoto D."/>
            <person name="Nakagawa S."/>
            <person name="Yoshida T."/>
            <person name="Sawayama S."/>
        </authorList>
    </citation>
    <scope>NUCLEOTIDE SEQUENCE [LARGE SCALE GENOMIC DNA]</scope>
    <source>
        <strain evidence="1 2">NIES-144</strain>
    </source>
</reference>
<gene>
    <name evidence="1" type="ORF">HaLaN_25878</name>
</gene>
<evidence type="ECO:0000313" key="2">
    <source>
        <dbReference type="Proteomes" id="UP000485058"/>
    </source>
</evidence>
<accession>A0A699ZYG0</accession>